<dbReference type="EMBL" id="CP075866">
    <property type="protein sequence ID" value="QYS99367.1"/>
    <property type="molecule type" value="Genomic_DNA"/>
</dbReference>
<sequence length="57" mass="6439">MEETIGDKEVLWAVIDDSEVLIRIYVETNMGCQEGVVTPLPGFKLVDVDAQNVFRKQ</sequence>
<evidence type="ECO:0000313" key="1">
    <source>
        <dbReference type="EMBL" id="QYS99367.1"/>
    </source>
</evidence>
<gene>
    <name evidence="1" type="ORF">H0G86_006504</name>
</gene>
<protein>
    <submittedName>
        <fullName evidence="1">Uncharacterized protein</fullName>
    </submittedName>
</protein>
<keyword evidence="2" id="KW-1185">Reference proteome</keyword>
<accession>A0A8G0LBM7</accession>
<organism evidence="1 2">
    <name type="scientific">Trichoderma simmonsii</name>
    <dbReference type="NCBI Taxonomy" id="1491479"/>
    <lineage>
        <taxon>Eukaryota</taxon>
        <taxon>Fungi</taxon>
        <taxon>Dikarya</taxon>
        <taxon>Ascomycota</taxon>
        <taxon>Pezizomycotina</taxon>
        <taxon>Sordariomycetes</taxon>
        <taxon>Hypocreomycetidae</taxon>
        <taxon>Hypocreales</taxon>
        <taxon>Hypocreaceae</taxon>
        <taxon>Trichoderma</taxon>
    </lineage>
</organism>
<reference evidence="1 2" key="1">
    <citation type="journal article" date="2021" name="BMC Genomics">
        <title>Telomere-to-telomere genome assembly of asparaginase-producing Trichoderma simmonsii.</title>
        <authorList>
            <person name="Chung D."/>
            <person name="Kwon Y.M."/>
            <person name="Yang Y."/>
        </authorList>
    </citation>
    <scope>NUCLEOTIDE SEQUENCE [LARGE SCALE GENOMIC DNA]</scope>
    <source>
        <strain evidence="1 2">GH-Sj1</strain>
    </source>
</reference>
<proteinExistence type="predicted"/>
<dbReference type="AlphaFoldDB" id="A0A8G0LBM7"/>
<evidence type="ECO:0000313" key="2">
    <source>
        <dbReference type="Proteomes" id="UP000826661"/>
    </source>
</evidence>
<dbReference type="Proteomes" id="UP000826661">
    <property type="component" value="Chromosome III"/>
</dbReference>
<name>A0A8G0LBM7_9HYPO</name>